<dbReference type="SMART" id="SM00502">
    <property type="entry name" value="BBC"/>
    <property type="match status" value="1"/>
</dbReference>
<dbReference type="InterPro" id="IPR050617">
    <property type="entry name" value="E3_ligase_FN3/SPRY"/>
</dbReference>
<dbReference type="SMART" id="SM00060">
    <property type="entry name" value="FN3"/>
    <property type="match status" value="2"/>
</dbReference>
<evidence type="ECO:0000313" key="7">
    <source>
        <dbReference type="Proteomes" id="UP000606274"/>
    </source>
</evidence>
<dbReference type="Gene3D" id="2.60.120.920">
    <property type="match status" value="1"/>
</dbReference>
<accession>A0A8T0A8H8</accession>
<dbReference type="InterPro" id="IPR003879">
    <property type="entry name" value="Butyrophylin_SPRY"/>
</dbReference>
<name>A0A8T0A8H8_SILME</name>
<dbReference type="InterPro" id="IPR003877">
    <property type="entry name" value="SPRY_dom"/>
</dbReference>
<evidence type="ECO:0000256" key="3">
    <source>
        <dbReference type="SAM" id="MobiDB-lite"/>
    </source>
</evidence>
<keyword evidence="1 2" id="KW-0175">Coiled coil</keyword>
<dbReference type="PROSITE" id="PS50188">
    <property type="entry name" value="B302_SPRY"/>
    <property type="match status" value="1"/>
</dbReference>
<feature type="region of interest" description="Disordered" evidence="3">
    <location>
        <begin position="228"/>
        <end position="257"/>
    </location>
</feature>
<dbReference type="GO" id="GO:0005737">
    <property type="term" value="C:cytoplasm"/>
    <property type="evidence" value="ECO:0007669"/>
    <property type="project" value="TreeGrafter"/>
</dbReference>
<keyword evidence="7" id="KW-1185">Reference proteome</keyword>
<feature type="compositionally biased region" description="Basic and acidic residues" evidence="3">
    <location>
        <begin position="273"/>
        <end position="283"/>
    </location>
</feature>
<feature type="compositionally biased region" description="Acidic residues" evidence="3">
    <location>
        <begin position="285"/>
        <end position="306"/>
    </location>
</feature>
<feature type="domain" description="Fibronectin type-III" evidence="5">
    <location>
        <begin position="1533"/>
        <end position="1624"/>
    </location>
</feature>
<dbReference type="InterPro" id="IPR013320">
    <property type="entry name" value="ConA-like_dom_sf"/>
</dbReference>
<dbReference type="PANTHER" id="PTHR24099">
    <property type="entry name" value="E3 UBIQUITIN-PROTEIN LIGASE TRIM36-RELATED"/>
    <property type="match status" value="1"/>
</dbReference>
<evidence type="ECO:0000256" key="2">
    <source>
        <dbReference type="SAM" id="Coils"/>
    </source>
</evidence>
<comment type="caution">
    <text evidence="6">The sequence shown here is derived from an EMBL/GenBank/DDBJ whole genome shotgun (WGS) entry which is preliminary data.</text>
</comment>
<reference evidence="6" key="1">
    <citation type="submission" date="2020-08" db="EMBL/GenBank/DDBJ databases">
        <title>Chromosome-level assembly of Southern catfish (Silurus meridionalis) provides insights into visual adaptation to the nocturnal and benthic lifestyles.</title>
        <authorList>
            <person name="Zhang Y."/>
            <person name="Wang D."/>
            <person name="Peng Z."/>
        </authorList>
    </citation>
    <scope>NUCLEOTIDE SEQUENCE</scope>
    <source>
        <strain evidence="6">SWU-2019-XX</strain>
        <tissue evidence="6">Muscle</tissue>
    </source>
</reference>
<dbReference type="SUPFAM" id="SSF49899">
    <property type="entry name" value="Concanavalin A-like lectins/glucanases"/>
    <property type="match status" value="1"/>
</dbReference>
<protein>
    <recommendedName>
        <fullName evidence="8">Cardiomyopathy-associated protein 5</fullName>
    </recommendedName>
</protein>
<dbReference type="InterPro" id="IPR001870">
    <property type="entry name" value="B30.2/SPRY"/>
</dbReference>
<dbReference type="SUPFAM" id="SSF49265">
    <property type="entry name" value="Fibronectin type III"/>
    <property type="match status" value="1"/>
</dbReference>
<evidence type="ECO:0000256" key="1">
    <source>
        <dbReference type="ARBA" id="ARBA00023054"/>
    </source>
</evidence>
<feature type="region of interest" description="Disordered" evidence="3">
    <location>
        <begin position="1"/>
        <end position="21"/>
    </location>
</feature>
<feature type="compositionally biased region" description="Basic and acidic residues" evidence="3">
    <location>
        <begin position="1"/>
        <end position="14"/>
    </location>
</feature>
<feature type="domain" description="Fibronectin type-III" evidence="5">
    <location>
        <begin position="1435"/>
        <end position="1531"/>
    </location>
</feature>
<dbReference type="PRINTS" id="PR01407">
    <property type="entry name" value="BUTYPHLNCDUF"/>
</dbReference>
<dbReference type="CDD" id="cd00063">
    <property type="entry name" value="FN3"/>
    <property type="match status" value="2"/>
</dbReference>
<feature type="compositionally biased region" description="Basic and acidic residues" evidence="3">
    <location>
        <begin position="809"/>
        <end position="818"/>
    </location>
</feature>
<evidence type="ECO:0000313" key="6">
    <source>
        <dbReference type="EMBL" id="KAF7687333.1"/>
    </source>
</evidence>
<gene>
    <name evidence="6" type="ORF">HF521_014561</name>
</gene>
<feature type="domain" description="B30.2/SPRY" evidence="4">
    <location>
        <begin position="1606"/>
        <end position="1799"/>
    </location>
</feature>
<dbReference type="PROSITE" id="PS50853">
    <property type="entry name" value="FN3"/>
    <property type="match status" value="2"/>
</dbReference>
<feature type="compositionally biased region" description="Basic and acidic residues" evidence="3">
    <location>
        <begin position="107"/>
        <end position="123"/>
    </location>
</feature>
<sequence>METHMQEDGDRIDPEIQDDGTEAANIVDEEVEELHNSLKEVVQDPAVKPKFQCLMVDPSFSMVTVQSEDSGIVWETASSRCSTPWASEASSPSDSFSLEGSGTQGNIKKEKTSSRGKLGDRFRRPGSRLSGAAIGEERPAMMEVSLPNIRCEDSEDGQTAEGKPDKDQELFNLISEGFEILNIVVPSKLPTVDEECSTELADNLSYLEDTPKIKTKCKHQSRVPTTIPEVIDNQEIQDDRQSGLSQTPANKQLKKDETDMDYLEKFTLLDQHAADGKSKRAESTQDTEQEETQMPAEEQEAEDSVDEDTFVIVTEVEIADDHLDEVFYGASCNAEPEYQSHHKEDKEHASGSETILTPIFLPPGPPKIIDQDLLDEPRAMSFHYSDLYEDATGAIKRDEDASDVESVVSEKSFKRRFSDSDDGDGYLEKFILKDDTPVVEDLHDVDTPEGDRVIWPQNKFEITGCLIRVKEDDAPQKEDAGANQVEIESKDVIQDECQPSYSAQDCEGCKGLKTGCMAVTCETLEGCEDCDMKTGCKFPKIVLSDKIPLKAYRESDKIMSIEDGQQSKVLEIKLMEKQGSSSLVNKAETDLHDKPEVLQEQPVKNYEKKVTDKIAELQDTIIINKEEASDQGQQVSSTTQDIAKPNLVNDIHEHVKDTSATTLAEETECVHQEKISKLIKSEDVTKHSGETIPEQVKVLKAEPESKSEVLKSKITPDVVEGPKDNVAQSIFPESKKQEKVTDKSIVQETKDLQTSKSEDVTKHSGETIPEQVKVLKAEPESKSEVLKSKITPDVVEGPKDNVAQSIFPESKKQEKVTDKSIVQETKGDDARGALNSDIKADIKTISEQKVLEELLVSDAARSKEKVQEIKVEATENIKERTEKDIVFDRKISDSVTRESTETIDPASAVESSNNAAKFVVKPEKFDKLEKSSEIPTSNDKFIAIYGEPKEAESDVVTIKQEISVACPVPEITERDVAEAVVDEEVSKEGNLKLTDISILNSHAEIKMIPPVPATKTDDSCHVIAPPPVRKEQDGEMREVATGRRNLETTVEALKPLYPLALEKVDGVSKVVQEVKGKSESKSKKILLKDTHKEELWRTLESASPSPPMEKEDLTMRTSPLEEVEYIKVNDNSALELNKKMDKGFSTLRSFSPLEDLSGFCQDLAEPELQKEIYEELDYEMVTEQDARQSESEVTAGKEYKERFQDQALVPTTETDYEFIEDLDDTQISELKQLEKKKEIQPMDAFCLVCHCPILVSDGGHENHKVSTLDKAFEDIKDQLSNWISVLQERSENIEDMVSELELAYNSVEDKCKDGEKVLDEQNEETLKLVMERYNEMSLSMEEEKKAKLEQLYDQIVSFQENNDSAKEAMEMTTKEMEETDELAFLLSYKDIEMRLKTALDSAMSLELGPRGLLVFEDYAKGTTGNEKKNRQVIPVPQQPHLQLQEANSATSTSVTVYWTVNEGDIIDCFQVYCMEEPQGAISEEYRVTVKESHCNLEELEPDKCYKVWVMAVNYTGCSLPSERLPFRTAPSVPVINPEACTVLWDSATIRWSSSQPSAAETFTLEYCRQYALEGEGLRSVSGIKGYEHKVLLQPNENFLFYIKSVNRVGASDQSEAALISTRGTRFHLLSETANIVLKISEDKNSVQYPVKSYNKMPTLIECPAVRGELLPHVGYHYWETVVAGCTAYRIGVAYQTEPQDSTVGDSSTSWCLHCVPTSISCRFELLHDNVESDIFVTNVPARIGTLLDFTQGRLVFFNALNGQCLGSFQQAFSQPCYPVFTLERPGNLELKMTTEVPEFAKHW</sequence>
<dbReference type="Proteomes" id="UP000606274">
    <property type="component" value="Unassembled WGS sequence"/>
</dbReference>
<proteinExistence type="predicted"/>
<feature type="compositionally biased region" description="Low complexity" evidence="3">
    <location>
        <begin position="87"/>
        <end position="97"/>
    </location>
</feature>
<dbReference type="Pfam" id="PF00622">
    <property type="entry name" value="SPRY"/>
    <property type="match status" value="1"/>
</dbReference>
<evidence type="ECO:0008006" key="8">
    <source>
        <dbReference type="Google" id="ProtNLM"/>
    </source>
</evidence>
<dbReference type="Gene3D" id="2.60.40.10">
    <property type="entry name" value="Immunoglobulins"/>
    <property type="match status" value="2"/>
</dbReference>
<dbReference type="PANTHER" id="PTHR24099:SF7">
    <property type="entry name" value="CARDIOMYOPATHY-ASSOCIATED PROTEIN 5"/>
    <property type="match status" value="1"/>
</dbReference>
<dbReference type="InterPro" id="IPR036116">
    <property type="entry name" value="FN3_sf"/>
</dbReference>
<feature type="region of interest" description="Disordered" evidence="3">
    <location>
        <begin position="80"/>
        <end position="139"/>
    </location>
</feature>
<dbReference type="Pfam" id="PF00041">
    <property type="entry name" value="fn3"/>
    <property type="match status" value="1"/>
</dbReference>
<evidence type="ECO:0000259" key="4">
    <source>
        <dbReference type="PROSITE" id="PS50188"/>
    </source>
</evidence>
<dbReference type="EMBL" id="JABFDY010000027">
    <property type="protein sequence ID" value="KAF7687333.1"/>
    <property type="molecule type" value="Genomic_DNA"/>
</dbReference>
<dbReference type="InterPro" id="IPR003961">
    <property type="entry name" value="FN3_dom"/>
</dbReference>
<dbReference type="InterPro" id="IPR043136">
    <property type="entry name" value="B30.2/SPRY_sf"/>
</dbReference>
<feature type="coiled-coil region" evidence="2">
    <location>
        <begin position="1283"/>
        <end position="1382"/>
    </location>
</feature>
<feature type="region of interest" description="Disordered" evidence="3">
    <location>
        <begin position="273"/>
        <end position="306"/>
    </location>
</feature>
<feature type="region of interest" description="Disordered" evidence="3">
    <location>
        <begin position="790"/>
        <end position="828"/>
    </location>
</feature>
<dbReference type="InterPro" id="IPR003649">
    <property type="entry name" value="Bbox_C"/>
</dbReference>
<organism evidence="6 7">
    <name type="scientific">Silurus meridionalis</name>
    <name type="common">Southern catfish</name>
    <name type="synonym">Silurus soldatovi meridionalis</name>
    <dbReference type="NCBI Taxonomy" id="175797"/>
    <lineage>
        <taxon>Eukaryota</taxon>
        <taxon>Metazoa</taxon>
        <taxon>Chordata</taxon>
        <taxon>Craniata</taxon>
        <taxon>Vertebrata</taxon>
        <taxon>Euteleostomi</taxon>
        <taxon>Actinopterygii</taxon>
        <taxon>Neopterygii</taxon>
        <taxon>Teleostei</taxon>
        <taxon>Ostariophysi</taxon>
        <taxon>Siluriformes</taxon>
        <taxon>Siluridae</taxon>
        <taxon>Silurus</taxon>
    </lineage>
</organism>
<evidence type="ECO:0000259" key="5">
    <source>
        <dbReference type="PROSITE" id="PS50853"/>
    </source>
</evidence>
<dbReference type="InterPro" id="IPR013783">
    <property type="entry name" value="Ig-like_fold"/>
</dbReference>